<dbReference type="AlphaFoldDB" id="A0A3M2MCG5"/>
<sequence length="304" mass="32877">MSAVPEPYLQEIADGIHAYVQPDGTWCLNNAGVLVGPDAVTLVDTTATERRTRRLREAVASVTHLPIRTVVNTHHHGDHTHGNHLFADRARVIGHDRCPAAVLEQGTLVKSLWPDVEWGDVQVSPPNVTFSDRMTLHLGDLRVELHYAGPAHTDNDVVVWIPERRTLLAGDIVFNGGTPFVLWGSVSGTLAALDRLRALRPTTVLPGHGPVGGPELFDRTARYLRWIQTLARDAAGAGLTPLQAAREAGLGEFADWTDSERVVGNLHRAFAEHAGAGPGAPIDTRTALIEMVEYNGGKPLTCLA</sequence>
<dbReference type="PANTHER" id="PTHR42951:SF4">
    <property type="entry name" value="ACYL-COENZYME A THIOESTERASE MBLAC2"/>
    <property type="match status" value="1"/>
</dbReference>
<accession>A0A3M2MCG5</accession>
<dbReference type="CDD" id="cd16282">
    <property type="entry name" value="metallo-hydrolase-like_MBL-fold"/>
    <property type="match status" value="1"/>
</dbReference>
<name>A0A3M2MCG5_9ACTN</name>
<dbReference type="SMART" id="SM00849">
    <property type="entry name" value="Lactamase_B"/>
    <property type="match status" value="1"/>
</dbReference>
<evidence type="ECO:0000313" key="2">
    <source>
        <dbReference type="EMBL" id="RMI47191.1"/>
    </source>
</evidence>
<gene>
    <name evidence="2" type="ORF">EBO15_03115</name>
</gene>
<keyword evidence="2" id="KW-0378">Hydrolase</keyword>
<evidence type="ECO:0000313" key="3">
    <source>
        <dbReference type="Proteomes" id="UP000282674"/>
    </source>
</evidence>
<dbReference type="InterPro" id="IPR036866">
    <property type="entry name" value="RibonucZ/Hydroxyglut_hydro"/>
</dbReference>
<feature type="domain" description="Metallo-beta-lactamase" evidence="1">
    <location>
        <begin position="28"/>
        <end position="208"/>
    </location>
</feature>
<keyword evidence="3" id="KW-1185">Reference proteome</keyword>
<dbReference type="EMBL" id="RFFG01000004">
    <property type="protein sequence ID" value="RMI47191.1"/>
    <property type="molecule type" value="Genomic_DNA"/>
</dbReference>
<dbReference type="InterPro" id="IPR001279">
    <property type="entry name" value="Metallo-B-lactamas"/>
</dbReference>
<dbReference type="OrthoDB" id="2273115at2"/>
<evidence type="ECO:0000259" key="1">
    <source>
        <dbReference type="SMART" id="SM00849"/>
    </source>
</evidence>
<dbReference type="Pfam" id="PF00753">
    <property type="entry name" value="Lactamase_B"/>
    <property type="match status" value="1"/>
</dbReference>
<protein>
    <submittedName>
        <fullName evidence="2">MBL fold metallo-hydrolase</fullName>
    </submittedName>
</protein>
<proteinExistence type="predicted"/>
<dbReference type="InterPro" id="IPR050855">
    <property type="entry name" value="NDM-1-like"/>
</dbReference>
<dbReference type="Gene3D" id="3.60.15.10">
    <property type="entry name" value="Ribonuclease Z/Hydroxyacylglutathione hydrolase-like"/>
    <property type="match status" value="1"/>
</dbReference>
<dbReference type="RefSeq" id="WP_122192758.1">
    <property type="nucleotide sequence ID" value="NZ_JBHSKC010000008.1"/>
</dbReference>
<dbReference type="Proteomes" id="UP000282674">
    <property type="component" value="Unassembled WGS sequence"/>
</dbReference>
<dbReference type="GO" id="GO:0016787">
    <property type="term" value="F:hydrolase activity"/>
    <property type="evidence" value="ECO:0007669"/>
    <property type="project" value="UniProtKB-KW"/>
</dbReference>
<dbReference type="SUPFAM" id="SSF56281">
    <property type="entry name" value="Metallo-hydrolase/oxidoreductase"/>
    <property type="match status" value="1"/>
</dbReference>
<reference evidence="2 3" key="1">
    <citation type="submission" date="2018-10" db="EMBL/GenBank/DDBJ databases">
        <title>Isolation from soil.</title>
        <authorList>
            <person name="Hu J."/>
        </authorList>
    </citation>
    <scope>NUCLEOTIDE SEQUENCE [LARGE SCALE GENOMIC DNA]</scope>
    <source>
        <strain evidence="2 3">NEAU-Ht49</strain>
    </source>
</reference>
<comment type="caution">
    <text evidence="2">The sequence shown here is derived from an EMBL/GenBank/DDBJ whole genome shotgun (WGS) entry which is preliminary data.</text>
</comment>
<dbReference type="PANTHER" id="PTHR42951">
    <property type="entry name" value="METALLO-BETA-LACTAMASE DOMAIN-CONTAINING"/>
    <property type="match status" value="1"/>
</dbReference>
<organism evidence="2 3">
    <name type="scientific">Actinomadura harenae</name>
    <dbReference type="NCBI Taxonomy" id="2483351"/>
    <lineage>
        <taxon>Bacteria</taxon>
        <taxon>Bacillati</taxon>
        <taxon>Actinomycetota</taxon>
        <taxon>Actinomycetes</taxon>
        <taxon>Streptosporangiales</taxon>
        <taxon>Thermomonosporaceae</taxon>
        <taxon>Actinomadura</taxon>
    </lineage>
</organism>